<accession>A0A841KT84</accession>
<comment type="caution">
    <text evidence="2">The sequence shown here is derived from an EMBL/GenBank/DDBJ whole genome shotgun (WGS) entry which is preliminary data.</text>
</comment>
<dbReference type="EMBL" id="JACHEN010000016">
    <property type="protein sequence ID" value="MBB6216603.1"/>
    <property type="molecule type" value="Genomic_DNA"/>
</dbReference>
<evidence type="ECO:0000313" key="3">
    <source>
        <dbReference type="Proteomes" id="UP000579281"/>
    </source>
</evidence>
<proteinExistence type="predicted"/>
<dbReference type="SUPFAM" id="SSF54523">
    <property type="entry name" value="Pili subunits"/>
    <property type="match status" value="1"/>
</dbReference>
<protein>
    <submittedName>
        <fullName evidence="2">Prepilin-type N-terminal cleavage/methylation domain-containing protein</fullName>
    </submittedName>
</protein>
<evidence type="ECO:0000313" key="2">
    <source>
        <dbReference type="EMBL" id="MBB6216603.1"/>
    </source>
</evidence>
<dbReference type="AlphaFoldDB" id="A0A841KT84"/>
<dbReference type="Pfam" id="PF07963">
    <property type="entry name" value="N_methyl"/>
    <property type="match status" value="1"/>
</dbReference>
<dbReference type="InterPro" id="IPR012902">
    <property type="entry name" value="N_methyl_site"/>
</dbReference>
<dbReference type="RefSeq" id="WP_184311131.1">
    <property type="nucleotide sequence ID" value="NZ_JACHEN010000016.1"/>
</dbReference>
<dbReference type="InterPro" id="IPR045584">
    <property type="entry name" value="Pilin-like"/>
</dbReference>
<name>A0A841KT84_9FIRM</name>
<organism evidence="2 3">
    <name type="scientific">Anaerosolibacter carboniphilus</name>
    <dbReference type="NCBI Taxonomy" id="1417629"/>
    <lineage>
        <taxon>Bacteria</taxon>
        <taxon>Bacillati</taxon>
        <taxon>Bacillota</taxon>
        <taxon>Clostridia</taxon>
        <taxon>Peptostreptococcales</taxon>
        <taxon>Thermotaleaceae</taxon>
        <taxon>Anaerosolibacter</taxon>
    </lineage>
</organism>
<feature type="transmembrane region" description="Helical" evidence="1">
    <location>
        <begin position="15"/>
        <end position="38"/>
    </location>
</feature>
<keyword evidence="1" id="KW-0812">Transmembrane</keyword>
<gene>
    <name evidence="2" type="ORF">HNQ80_002707</name>
</gene>
<dbReference type="NCBIfam" id="TIGR02532">
    <property type="entry name" value="IV_pilin_GFxxxE"/>
    <property type="match status" value="1"/>
</dbReference>
<sequence length="114" mass="12325">MKSKWGSNGFTLVEIMITLAILGILVVSFTSLFANGMIHIFTFGQKSQAIHVAQTKMENTLAGEQTLTEGQTDSTSLTIHFSSGKEITVQGKKVTVDAPYKNGSVSLTSFIPNR</sequence>
<keyword evidence="3" id="KW-1185">Reference proteome</keyword>
<keyword evidence="1" id="KW-1133">Transmembrane helix</keyword>
<reference evidence="2 3" key="1">
    <citation type="submission" date="2020-08" db="EMBL/GenBank/DDBJ databases">
        <title>Genomic Encyclopedia of Type Strains, Phase IV (KMG-IV): sequencing the most valuable type-strain genomes for metagenomic binning, comparative biology and taxonomic classification.</title>
        <authorList>
            <person name="Goeker M."/>
        </authorList>
    </citation>
    <scope>NUCLEOTIDE SEQUENCE [LARGE SCALE GENOMIC DNA]</scope>
    <source>
        <strain evidence="2 3">DSM 103526</strain>
    </source>
</reference>
<evidence type="ECO:0000256" key="1">
    <source>
        <dbReference type="SAM" id="Phobius"/>
    </source>
</evidence>
<keyword evidence="1" id="KW-0472">Membrane</keyword>
<dbReference type="Proteomes" id="UP000579281">
    <property type="component" value="Unassembled WGS sequence"/>
</dbReference>